<dbReference type="EMBL" id="CADCWH010000328">
    <property type="protein sequence ID" value="CAA9565955.1"/>
    <property type="molecule type" value="Genomic_DNA"/>
</dbReference>
<sequence>MGRGRPESQGLVNETTINVAGLLQDAVGGTRDYDIRLDAFTLADDLQAARLGGTVRLTRLSDVILASVRLEGQVHMDCVRCLRTYVETFRTRFDEEYRQTVDVQTGRHVKVDRTEEEVEELFEINELHELDLGEAIRQHVILSLPMRPDCGDDCPGPAPLAHDESEIDERLARLGALLDGN</sequence>
<accession>A0A6J4V1P9</accession>
<name>A0A6J4V1P9_9BACT</name>
<evidence type="ECO:0008006" key="2">
    <source>
        <dbReference type="Google" id="ProtNLM"/>
    </source>
</evidence>
<protein>
    <recommendedName>
        <fullName evidence="2">DUF177 domain-containing protein</fullName>
    </recommendedName>
</protein>
<dbReference type="AlphaFoldDB" id="A0A6J4V1P9"/>
<gene>
    <name evidence="1" type="ORF">AVDCRST_MAG70-2038</name>
</gene>
<reference evidence="1" key="1">
    <citation type="submission" date="2020-02" db="EMBL/GenBank/DDBJ databases">
        <authorList>
            <person name="Meier V. D."/>
        </authorList>
    </citation>
    <scope>NUCLEOTIDE SEQUENCE</scope>
    <source>
        <strain evidence="1">AVDCRST_MAG70</strain>
    </source>
</reference>
<proteinExistence type="predicted"/>
<evidence type="ECO:0000313" key="1">
    <source>
        <dbReference type="EMBL" id="CAA9565955.1"/>
    </source>
</evidence>
<dbReference type="Pfam" id="PF02620">
    <property type="entry name" value="YceD"/>
    <property type="match status" value="1"/>
</dbReference>
<dbReference type="InterPro" id="IPR003772">
    <property type="entry name" value="YceD"/>
</dbReference>
<organism evidence="1">
    <name type="scientific">uncultured Thermomicrobiales bacterium</name>
    <dbReference type="NCBI Taxonomy" id="1645740"/>
    <lineage>
        <taxon>Bacteria</taxon>
        <taxon>Pseudomonadati</taxon>
        <taxon>Thermomicrobiota</taxon>
        <taxon>Thermomicrobia</taxon>
        <taxon>Thermomicrobiales</taxon>
        <taxon>environmental samples</taxon>
    </lineage>
</organism>